<comment type="caution">
    <text evidence="4">The sequence shown here is derived from an EMBL/GenBank/DDBJ whole genome shotgun (WGS) entry which is preliminary data.</text>
</comment>
<sequence>MQALFELAQHTGLRKGELLDLRWKDLDLAGGTASIRRTLQRTNSGGLTALPTKTKSSERRITLPTPCLRSLEQHRDRQRKEHEAAGTGWKDSGYVFTLPDGSPIEGSTLTRHFNTLLHRAKLGRIQFHDLRHSAATLLLEQGVELVVIKELLGHAHIGVTATVYAHVRLRLQRDAIDLLGHALRTPADTGIRPTAATNHPSPEPPSADVAVNYCRQTPQRPHRKIIPVGPLRLPLAVIDGEFPHWMVNLRVGDQSSMRIPAGGTGSSQTRTGTVPRMVDR</sequence>
<evidence type="ECO:0000256" key="2">
    <source>
        <dbReference type="SAM" id="MobiDB-lite"/>
    </source>
</evidence>
<dbReference type="RefSeq" id="WP_425579159.1">
    <property type="nucleotide sequence ID" value="NZ_BAAAZA010000068.1"/>
</dbReference>
<evidence type="ECO:0000313" key="5">
    <source>
        <dbReference type="Proteomes" id="UP001501563"/>
    </source>
</evidence>
<dbReference type="SUPFAM" id="SSF56349">
    <property type="entry name" value="DNA breaking-rejoining enzymes"/>
    <property type="match status" value="1"/>
</dbReference>
<dbReference type="InterPro" id="IPR013762">
    <property type="entry name" value="Integrase-like_cat_sf"/>
</dbReference>
<evidence type="ECO:0000256" key="1">
    <source>
        <dbReference type="ARBA" id="ARBA00023172"/>
    </source>
</evidence>
<dbReference type="Pfam" id="PF00589">
    <property type="entry name" value="Phage_integrase"/>
    <property type="match status" value="1"/>
</dbReference>
<evidence type="ECO:0000313" key="4">
    <source>
        <dbReference type="EMBL" id="GAA3907243.1"/>
    </source>
</evidence>
<keyword evidence="1" id="KW-0233">DNA recombination</keyword>
<dbReference type="InterPro" id="IPR002104">
    <property type="entry name" value="Integrase_catalytic"/>
</dbReference>
<dbReference type="CDD" id="cd01189">
    <property type="entry name" value="INT_ICEBs1_C_like"/>
    <property type="match status" value="1"/>
</dbReference>
<feature type="region of interest" description="Disordered" evidence="2">
    <location>
        <begin position="187"/>
        <end position="207"/>
    </location>
</feature>
<dbReference type="InterPro" id="IPR011010">
    <property type="entry name" value="DNA_brk_join_enz"/>
</dbReference>
<gene>
    <name evidence="4" type="ORF">GCM10022207_90880</name>
</gene>
<dbReference type="PROSITE" id="PS51898">
    <property type="entry name" value="TYR_RECOMBINASE"/>
    <property type="match status" value="1"/>
</dbReference>
<dbReference type="Proteomes" id="UP001501563">
    <property type="component" value="Unassembled WGS sequence"/>
</dbReference>
<feature type="region of interest" description="Disordered" evidence="2">
    <location>
        <begin position="257"/>
        <end position="280"/>
    </location>
</feature>
<dbReference type="EMBL" id="BAAAZA010000068">
    <property type="protein sequence ID" value="GAA3907243.1"/>
    <property type="molecule type" value="Genomic_DNA"/>
</dbReference>
<proteinExistence type="predicted"/>
<feature type="domain" description="Tyr recombinase" evidence="3">
    <location>
        <begin position="1"/>
        <end position="177"/>
    </location>
</feature>
<name>A0ABP7LXC1_9ACTN</name>
<dbReference type="InterPro" id="IPR050090">
    <property type="entry name" value="Tyrosine_recombinase_XerCD"/>
</dbReference>
<accession>A0ABP7LXC1</accession>
<evidence type="ECO:0000259" key="3">
    <source>
        <dbReference type="PROSITE" id="PS51898"/>
    </source>
</evidence>
<organism evidence="4 5">
    <name type="scientific">Streptomyces lannensis</name>
    <dbReference type="NCBI Taxonomy" id="766498"/>
    <lineage>
        <taxon>Bacteria</taxon>
        <taxon>Bacillati</taxon>
        <taxon>Actinomycetota</taxon>
        <taxon>Actinomycetes</taxon>
        <taxon>Kitasatosporales</taxon>
        <taxon>Streptomycetaceae</taxon>
        <taxon>Streptomyces</taxon>
    </lineage>
</organism>
<dbReference type="PANTHER" id="PTHR30349">
    <property type="entry name" value="PHAGE INTEGRASE-RELATED"/>
    <property type="match status" value="1"/>
</dbReference>
<protein>
    <recommendedName>
        <fullName evidence="3">Tyr recombinase domain-containing protein</fullName>
    </recommendedName>
</protein>
<dbReference type="Gene3D" id="1.10.443.10">
    <property type="entry name" value="Intergrase catalytic core"/>
    <property type="match status" value="1"/>
</dbReference>
<keyword evidence="5" id="KW-1185">Reference proteome</keyword>
<reference evidence="5" key="1">
    <citation type="journal article" date="2019" name="Int. J. Syst. Evol. Microbiol.">
        <title>The Global Catalogue of Microorganisms (GCM) 10K type strain sequencing project: providing services to taxonomists for standard genome sequencing and annotation.</title>
        <authorList>
            <consortium name="The Broad Institute Genomics Platform"/>
            <consortium name="The Broad Institute Genome Sequencing Center for Infectious Disease"/>
            <person name="Wu L."/>
            <person name="Ma J."/>
        </authorList>
    </citation>
    <scope>NUCLEOTIDE SEQUENCE [LARGE SCALE GENOMIC DNA]</scope>
    <source>
        <strain evidence="5">JCM 16578</strain>
    </source>
</reference>
<dbReference type="PANTHER" id="PTHR30349:SF91">
    <property type="entry name" value="INTA PROTEIN"/>
    <property type="match status" value="1"/>
</dbReference>